<feature type="domain" description="FAD dependent oxidoreductase" evidence="6">
    <location>
        <begin position="5"/>
        <end position="373"/>
    </location>
</feature>
<evidence type="ECO:0000313" key="7">
    <source>
        <dbReference type="EMBL" id="MBP2294328.1"/>
    </source>
</evidence>
<dbReference type="Proteomes" id="UP000781958">
    <property type="component" value="Unassembled WGS sequence"/>
</dbReference>
<comment type="similarity">
    <text evidence="5">Belongs to the L2HGDH family.</text>
</comment>
<accession>A0ABS4SP49</accession>
<evidence type="ECO:0000256" key="4">
    <source>
        <dbReference type="ARBA" id="ARBA00023002"/>
    </source>
</evidence>
<organism evidence="7 8">
    <name type="scientific">Azospirillum rugosum</name>
    <dbReference type="NCBI Taxonomy" id="416170"/>
    <lineage>
        <taxon>Bacteria</taxon>
        <taxon>Pseudomonadati</taxon>
        <taxon>Pseudomonadota</taxon>
        <taxon>Alphaproteobacteria</taxon>
        <taxon>Rhodospirillales</taxon>
        <taxon>Azospirillaceae</taxon>
        <taxon>Azospirillum</taxon>
    </lineage>
</organism>
<evidence type="ECO:0000313" key="8">
    <source>
        <dbReference type="Proteomes" id="UP000781958"/>
    </source>
</evidence>
<dbReference type="Gene3D" id="3.50.50.60">
    <property type="entry name" value="FAD/NAD(P)-binding domain"/>
    <property type="match status" value="1"/>
</dbReference>
<dbReference type="InterPro" id="IPR036188">
    <property type="entry name" value="FAD/NAD-bd_sf"/>
</dbReference>
<dbReference type="Pfam" id="PF01266">
    <property type="entry name" value="DAO"/>
    <property type="match status" value="1"/>
</dbReference>
<sequence length="376" mass="39319">MERVDCVVVGAGVVGLAIARRLARAGREVVILEAADAIGTGTSSRNSEVIHAGIYYPTGSLRARLCVAGRDALYAYCREHGVAHSRIGKLIVATEEAQLPRLDAIRAQAAANGVDDLRAIPAAEAMAMEPALRCVGALLSPSTGIIDSHGLMLALQGDAEEAGAMLALLSPLERTRRTSNSSMGGFELEVGGAEPMRIACATLVNAAGLGAWAVARGLEGFPADLIPPRVLAKGNYYALGQGRSPFSRLVYPVPVEGGLGVHLTLDLAGQARFGPDVEWLAPESYDRIDYAVDPRRADAFYGEVRRYWPALPDGALVPAYAGVRPKLSGPGQPQADFLIQGPEAHGLPGLVNLFGMESPGLTSCLAIADAVAAHLS</sequence>
<keyword evidence="3" id="KW-0274">FAD</keyword>
<dbReference type="SUPFAM" id="SSF51905">
    <property type="entry name" value="FAD/NAD(P)-binding domain"/>
    <property type="match status" value="1"/>
</dbReference>
<dbReference type="EMBL" id="JAGINP010000015">
    <property type="protein sequence ID" value="MBP2294328.1"/>
    <property type="molecule type" value="Genomic_DNA"/>
</dbReference>
<gene>
    <name evidence="7" type="ORF">J2851_004117</name>
</gene>
<evidence type="ECO:0000256" key="5">
    <source>
        <dbReference type="ARBA" id="ARBA00037941"/>
    </source>
</evidence>
<evidence type="ECO:0000256" key="1">
    <source>
        <dbReference type="ARBA" id="ARBA00001974"/>
    </source>
</evidence>
<dbReference type="RefSeq" id="WP_209768488.1">
    <property type="nucleotide sequence ID" value="NZ_JAGINP010000015.1"/>
</dbReference>
<keyword evidence="4" id="KW-0560">Oxidoreductase</keyword>
<evidence type="ECO:0000256" key="3">
    <source>
        <dbReference type="ARBA" id="ARBA00022827"/>
    </source>
</evidence>
<evidence type="ECO:0000259" key="6">
    <source>
        <dbReference type="Pfam" id="PF01266"/>
    </source>
</evidence>
<evidence type="ECO:0000256" key="2">
    <source>
        <dbReference type="ARBA" id="ARBA00022630"/>
    </source>
</evidence>
<reference evidence="7 8" key="1">
    <citation type="submission" date="2021-03" db="EMBL/GenBank/DDBJ databases">
        <title>Genomic Encyclopedia of Type Strains, Phase III (KMG-III): the genomes of soil and plant-associated and newly described type strains.</title>
        <authorList>
            <person name="Whitman W."/>
        </authorList>
    </citation>
    <scope>NUCLEOTIDE SEQUENCE [LARGE SCALE GENOMIC DNA]</scope>
    <source>
        <strain evidence="7 8">IMMIB AFH-6</strain>
    </source>
</reference>
<comment type="cofactor">
    <cofactor evidence="1">
        <name>FAD</name>
        <dbReference type="ChEBI" id="CHEBI:57692"/>
    </cofactor>
</comment>
<protein>
    <submittedName>
        <fullName evidence="7">L-2-hydroxyglutarate oxidase LhgO</fullName>
    </submittedName>
</protein>
<dbReference type="Gene3D" id="3.30.9.10">
    <property type="entry name" value="D-Amino Acid Oxidase, subunit A, domain 2"/>
    <property type="match status" value="1"/>
</dbReference>
<keyword evidence="2" id="KW-0285">Flavoprotein</keyword>
<proteinExistence type="inferred from homology"/>
<keyword evidence="8" id="KW-1185">Reference proteome</keyword>
<dbReference type="PANTHER" id="PTHR43104:SF4">
    <property type="entry name" value="L-2-HYDROXYGLUTARATE DEHYDROGENASE, MITOCHONDRIAL"/>
    <property type="match status" value="1"/>
</dbReference>
<name>A0ABS4SP49_9PROT</name>
<dbReference type="InterPro" id="IPR006076">
    <property type="entry name" value="FAD-dep_OxRdtase"/>
</dbReference>
<dbReference type="PANTHER" id="PTHR43104">
    <property type="entry name" value="L-2-HYDROXYGLUTARATE DEHYDROGENASE, MITOCHONDRIAL"/>
    <property type="match status" value="1"/>
</dbReference>
<comment type="caution">
    <text evidence="7">The sequence shown here is derived from an EMBL/GenBank/DDBJ whole genome shotgun (WGS) entry which is preliminary data.</text>
</comment>